<dbReference type="AlphaFoldDB" id="A0A164NXR4"/>
<proteinExistence type="predicted"/>
<sequence length="85" mass="9631">MIVRKCTECHEGWHDTKEEKNQQYSHLAAWTTTLASSDVNSRIIRVGVETMESIQETATVALQAASVNTGQGIWHHQDHRYLAHS</sequence>
<protein>
    <submittedName>
        <fullName evidence="1">Uncharacterized protein</fullName>
    </submittedName>
</protein>
<evidence type="ECO:0000313" key="2">
    <source>
        <dbReference type="Proteomes" id="UP000076722"/>
    </source>
</evidence>
<reference evidence="1 2" key="1">
    <citation type="journal article" date="2016" name="Mol. Biol. Evol.">
        <title>Comparative Genomics of Early-Diverging Mushroom-Forming Fungi Provides Insights into the Origins of Lignocellulose Decay Capabilities.</title>
        <authorList>
            <person name="Nagy L.G."/>
            <person name="Riley R."/>
            <person name="Tritt A."/>
            <person name="Adam C."/>
            <person name="Daum C."/>
            <person name="Floudas D."/>
            <person name="Sun H."/>
            <person name="Yadav J.S."/>
            <person name="Pangilinan J."/>
            <person name="Larsson K.H."/>
            <person name="Matsuura K."/>
            <person name="Barry K."/>
            <person name="Labutti K."/>
            <person name="Kuo R."/>
            <person name="Ohm R.A."/>
            <person name="Bhattacharya S.S."/>
            <person name="Shirouzu T."/>
            <person name="Yoshinaga Y."/>
            <person name="Martin F.M."/>
            <person name="Grigoriev I.V."/>
            <person name="Hibbett D.S."/>
        </authorList>
    </citation>
    <scope>NUCLEOTIDE SEQUENCE [LARGE SCALE GENOMIC DNA]</scope>
    <source>
        <strain evidence="1 2">HHB9708</strain>
    </source>
</reference>
<dbReference type="EMBL" id="KV419440">
    <property type="protein sequence ID" value="KZS88147.1"/>
    <property type="molecule type" value="Genomic_DNA"/>
</dbReference>
<name>A0A164NXR4_9AGAM</name>
<accession>A0A164NXR4</accession>
<organism evidence="1 2">
    <name type="scientific">Sistotremastrum niveocremeum HHB9708</name>
    <dbReference type="NCBI Taxonomy" id="1314777"/>
    <lineage>
        <taxon>Eukaryota</taxon>
        <taxon>Fungi</taxon>
        <taxon>Dikarya</taxon>
        <taxon>Basidiomycota</taxon>
        <taxon>Agaricomycotina</taxon>
        <taxon>Agaricomycetes</taxon>
        <taxon>Sistotremastrales</taxon>
        <taxon>Sistotremastraceae</taxon>
        <taxon>Sertulicium</taxon>
        <taxon>Sertulicium niveocremeum</taxon>
    </lineage>
</organism>
<gene>
    <name evidence="1" type="ORF">SISNIDRAFT_460229</name>
</gene>
<keyword evidence="2" id="KW-1185">Reference proteome</keyword>
<evidence type="ECO:0000313" key="1">
    <source>
        <dbReference type="EMBL" id="KZS88147.1"/>
    </source>
</evidence>
<dbReference type="Proteomes" id="UP000076722">
    <property type="component" value="Unassembled WGS sequence"/>
</dbReference>